<gene>
    <name evidence="1" type="ORF">ACOLOM_LOCUS4721</name>
</gene>
<protein>
    <submittedName>
        <fullName evidence="1">5116_t:CDS:1</fullName>
    </submittedName>
</protein>
<name>A0ACA9LUM8_9GLOM</name>
<keyword evidence="2" id="KW-1185">Reference proteome</keyword>
<dbReference type="EMBL" id="CAJVPT010008038">
    <property type="protein sequence ID" value="CAG8547598.1"/>
    <property type="molecule type" value="Genomic_DNA"/>
</dbReference>
<evidence type="ECO:0000313" key="1">
    <source>
        <dbReference type="EMBL" id="CAG8547598.1"/>
    </source>
</evidence>
<evidence type="ECO:0000313" key="2">
    <source>
        <dbReference type="Proteomes" id="UP000789525"/>
    </source>
</evidence>
<comment type="caution">
    <text evidence="1">The sequence shown here is derived from an EMBL/GenBank/DDBJ whole genome shotgun (WGS) entry which is preliminary data.</text>
</comment>
<dbReference type="Proteomes" id="UP000789525">
    <property type="component" value="Unassembled WGS sequence"/>
</dbReference>
<reference evidence="1" key="1">
    <citation type="submission" date="2021-06" db="EMBL/GenBank/DDBJ databases">
        <authorList>
            <person name="Kallberg Y."/>
            <person name="Tangrot J."/>
            <person name="Rosling A."/>
        </authorList>
    </citation>
    <scope>NUCLEOTIDE SEQUENCE</scope>
    <source>
        <strain evidence="1">CL356</strain>
    </source>
</reference>
<accession>A0ACA9LUM8</accession>
<proteinExistence type="predicted"/>
<sequence>MEAKHNLSESLLVRRRKIFGTCKGCNQPNTNFNECNTCEEWISIQQSKLNELKSQIEERKLLINRQTCENCDQPKHIHHHIAACGECGYPEMRVEDLYEFAIEEDEDKENDEEDGCGIKMSDLLCPRCDSRLQGFLQCPDYLEVMDRIRLELSEMSVDDPDYQKLLDAKQHYDILIQQQEEDQWITEEEDNYEFEEEDWKREFFITKEQFYF</sequence>
<organism evidence="1 2">
    <name type="scientific">Acaulospora colombiana</name>
    <dbReference type="NCBI Taxonomy" id="27376"/>
    <lineage>
        <taxon>Eukaryota</taxon>
        <taxon>Fungi</taxon>
        <taxon>Fungi incertae sedis</taxon>
        <taxon>Mucoromycota</taxon>
        <taxon>Glomeromycotina</taxon>
        <taxon>Glomeromycetes</taxon>
        <taxon>Diversisporales</taxon>
        <taxon>Acaulosporaceae</taxon>
        <taxon>Acaulospora</taxon>
    </lineage>
</organism>